<dbReference type="SUPFAM" id="SSF52151">
    <property type="entry name" value="FabD/lysophospholipase-like"/>
    <property type="match status" value="1"/>
</dbReference>
<evidence type="ECO:0000256" key="4">
    <source>
        <dbReference type="PROSITE-ProRule" id="PRU01161"/>
    </source>
</evidence>
<dbReference type="EMBL" id="ML119683">
    <property type="protein sequence ID" value="RPA81001.1"/>
    <property type="molecule type" value="Genomic_DNA"/>
</dbReference>
<dbReference type="PROSITE" id="PS51635">
    <property type="entry name" value="PNPLA"/>
    <property type="match status" value="1"/>
</dbReference>
<protein>
    <submittedName>
        <fullName evidence="6">FabD/lysophospholipase-like protein</fullName>
    </submittedName>
</protein>
<dbReference type="AlphaFoldDB" id="A0A3N4I9Y8"/>
<dbReference type="GO" id="GO:0019369">
    <property type="term" value="P:arachidonate metabolic process"/>
    <property type="evidence" value="ECO:0007669"/>
    <property type="project" value="TreeGrafter"/>
</dbReference>
<dbReference type="Proteomes" id="UP000275078">
    <property type="component" value="Unassembled WGS sequence"/>
</dbReference>
<feature type="domain" description="PNPLA" evidence="5">
    <location>
        <begin position="113"/>
        <end position="315"/>
    </location>
</feature>
<evidence type="ECO:0000313" key="6">
    <source>
        <dbReference type="EMBL" id="RPA81001.1"/>
    </source>
</evidence>
<dbReference type="Gene3D" id="3.40.1090.10">
    <property type="entry name" value="Cytosolic phospholipase A2 catalytic domain"/>
    <property type="match status" value="1"/>
</dbReference>
<gene>
    <name evidence="6" type="ORF">BJ508DRAFT_118057</name>
</gene>
<keyword evidence="3" id="KW-0443">Lipid metabolism</keyword>
<dbReference type="STRING" id="1160509.A0A3N4I9Y8"/>
<evidence type="ECO:0000256" key="3">
    <source>
        <dbReference type="ARBA" id="ARBA00023098"/>
    </source>
</evidence>
<evidence type="ECO:0000256" key="1">
    <source>
        <dbReference type="ARBA" id="ARBA00022801"/>
    </source>
</evidence>
<keyword evidence="1" id="KW-0378">Hydrolase</keyword>
<accession>A0A3N4I9Y8</accession>
<evidence type="ECO:0000313" key="7">
    <source>
        <dbReference type="Proteomes" id="UP000275078"/>
    </source>
</evidence>
<dbReference type="InterPro" id="IPR002641">
    <property type="entry name" value="PNPLA_dom"/>
</dbReference>
<dbReference type="GO" id="GO:0016020">
    <property type="term" value="C:membrane"/>
    <property type="evidence" value="ECO:0007669"/>
    <property type="project" value="TreeGrafter"/>
</dbReference>
<organism evidence="6 7">
    <name type="scientific">Ascobolus immersus RN42</name>
    <dbReference type="NCBI Taxonomy" id="1160509"/>
    <lineage>
        <taxon>Eukaryota</taxon>
        <taxon>Fungi</taxon>
        <taxon>Dikarya</taxon>
        <taxon>Ascomycota</taxon>
        <taxon>Pezizomycotina</taxon>
        <taxon>Pezizomycetes</taxon>
        <taxon>Pezizales</taxon>
        <taxon>Ascobolaceae</taxon>
        <taxon>Ascobolus</taxon>
    </lineage>
</organism>
<evidence type="ECO:0000256" key="2">
    <source>
        <dbReference type="ARBA" id="ARBA00022963"/>
    </source>
</evidence>
<keyword evidence="2" id="KW-0442">Lipid degradation</keyword>
<dbReference type="InterPro" id="IPR016035">
    <property type="entry name" value="Acyl_Trfase/lysoPLipase"/>
</dbReference>
<dbReference type="GO" id="GO:0016042">
    <property type="term" value="P:lipid catabolic process"/>
    <property type="evidence" value="ECO:0007669"/>
    <property type="project" value="UniProtKB-KW"/>
</dbReference>
<dbReference type="PANTHER" id="PTHR24185:SF1">
    <property type="entry name" value="CALCIUM-INDEPENDENT PHOSPHOLIPASE A2-GAMMA"/>
    <property type="match status" value="1"/>
</dbReference>
<dbReference type="OrthoDB" id="1658288at2759"/>
<proteinExistence type="predicted"/>
<evidence type="ECO:0000259" key="5">
    <source>
        <dbReference type="PROSITE" id="PS51635"/>
    </source>
</evidence>
<dbReference type="GO" id="GO:0046486">
    <property type="term" value="P:glycerolipid metabolic process"/>
    <property type="evidence" value="ECO:0007669"/>
    <property type="project" value="UniProtKB-ARBA"/>
</dbReference>
<name>A0A3N4I9Y8_ASCIM</name>
<reference evidence="6 7" key="1">
    <citation type="journal article" date="2018" name="Nat. Ecol. Evol.">
        <title>Pezizomycetes genomes reveal the molecular basis of ectomycorrhizal truffle lifestyle.</title>
        <authorList>
            <person name="Murat C."/>
            <person name="Payen T."/>
            <person name="Noel B."/>
            <person name="Kuo A."/>
            <person name="Morin E."/>
            <person name="Chen J."/>
            <person name="Kohler A."/>
            <person name="Krizsan K."/>
            <person name="Balestrini R."/>
            <person name="Da Silva C."/>
            <person name="Montanini B."/>
            <person name="Hainaut M."/>
            <person name="Levati E."/>
            <person name="Barry K.W."/>
            <person name="Belfiori B."/>
            <person name="Cichocki N."/>
            <person name="Clum A."/>
            <person name="Dockter R.B."/>
            <person name="Fauchery L."/>
            <person name="Guy J."/>
            <person name="Iotti M."/>
            <person name="Le Tacon F."/>
            <person name="Lindquist E.A."/>
            <person name="Lipzen A."/>
            <person name="Malagnac F."/>
            <person name="Mello A."/>
            <person name="Molinier V."/>
            <person name="Miyauchi S."/>
            <person name="Poulain J."/>
            <person name="Riccioni C."/>
            <person name="Rubini A."/>
            <person name="Sitrit Y."/>
            <person name="Splivallo R."/>
            <person name="Traeger S."/>
            <person name="Wang M."/>
            <person name="Zifcakova L."/>
            <person name="Wipf D."/>
            <person name="Zambonelli A."/>
            <person name="Paolocci F."/>
            <person name="Nowrousian M."/>
            <person name="Ottonello S."/>
            <person name="Baldrian P."/>
            <person name="Spatafora J.W."/>
            <person name="Henrissat B."/>
            <person name="Nagy L.G."/>
            <person name="Aury J.M."/>
            <person name="Wincker P."/>
            <person name="Grigoriev I.V."/>
            <person name="Bonfante P."/>
            <person name="Martin F.M."/>
        </authorList>
    </citation>
    <scope>NUCLEOTIDE SEQUENCE [LARGE SCALE GENOMIC DNA]</scope>
    <source>
        <strain evidence="6 7">RN42</strain>
    </source>
</reference>
<keyword evidence="7" id="KW-1185">Reference proteome</keyword>
<dbReference type="PANTHER" id="PTHR24185">
    <property type="entry name" value="CALCIUM-INDEPENDENT PHOSPHOLIPASE A2-GAMMA"/>
    <property type="match status" value="1"/>
</dbReference>
<sequence>MEAEENTSRSGTHRSRSLIYGLSTNRSWSFDSIGEVGKELDLQDSGTEEMGAGNSTALGMEDSKVTDYEYVMADIYEKIQKQNLQQDDPVLRRLIEGQTKIRLTEENRPLRLLSLEYGGTRGLSMLFILQRLLHDIGKAEGRPAPKVCDYFDMITGSTSGGLIAIMLGTLEMEIEDCITAFDSFSEECFKYDRLDTDNADLYTQDTVHRAANQLLRFAGVSVHSSFIQPTDASSEKCKVLIYTTKIDGKPYYLRSYVPKHPGIDVDDVEAFPSLAPCNIRIVDAIQACLAVDVLSTRVWFPEMALHSFLKTSQLGPTCNATKYILAEAALQFPGRQIGSLVTLGTSPLKFALAESIYHLPILADTIATLANRLFRNAEALYSEALISTSPLPKCFSR</sequence>
<dbReference type="GO" id="GO:0047499">
    <property type="term" value="F:calcium-independent phospholipase A2 activity"/>
    <property type="evidence" value="ECO:0007669"/>
    <property type="project" value="TreeGrafter"/>
</dbReference>
<comment type="caution">
    <text evidence="4">Lacks conserved residue(s) required for the propagation of feature annotation.</text>
</comment>